<dbReference type="GeneID" id="54348221"/>
<name>A0A6A5S950_9PLEO</name>
<proteinExistence type="inferred from homology"/>
<evidence type="ECO:0000256" key="1">
    <source>
        <dbReference type="ARBA" id="ARBA00001917"/>
    </source>
</evidence>
<keyword evidence="3" id="KW-0285">Flavoprotein</keyword>
<keyword evidence="8" id="KW-1185">Reference proteome</keyword>
<dbReference type="OrthoDB" id="41362at2759"/>
<dbReference type="EMBL" id="ML978956">
    <property type="protein sequence ID" value="KAF1933997.1"/>
    <property type="molecule type" value="Genomic_DNA"/>
</dbReference>
<dbReference type="GO" id="GO:0016491">
    <property type="term" value="F:oxidoreductase activity"/>
    <property type="evidence" value="ECO:0007669"/>
    <property type="project" value="UniProtKB-KW"/>
</dbReference>
<evidence type="ECO:0000256" key="2">
    <source>
        <dbReference type="ARBA" id="ARBA00007118"/>
    </source>
</evidence>
<dbReference type="CDD" id="cd02136">
    <property type="entry name" value="PnbA_NfnB-like"/>
    <property type="match status" value="1"/>
</dbReference>
<feature type="domain" description="Nitroreductase" evidence="6">
    <location>
        <begin position="43"/>
        <end position="215"/>
    </location>
</feature>
<evidence type="ECO:0000256" key="4">
    <source>
        <dbReference type="ARBA" id="ARBA00022643"/>
    </source>
</evidence>
<evidence type="ECO:0000313" key="8">
    <source>
        <dbReference type="Proteomes" id="UP000800082"/>
    </source>
</evidence>
<dbReference type="RefSeq" id="XP_033454245.1">
    <property type="nucleotide sequence ID" value="XM_033590553.1"/>
</dbReference>
<dbReference type="PANTHER" id="PTHR43673">
    <property type="entry name" value="NAD(P)H NITROREDUCTASE YDGI-RELATED"/>
    <property type="match status" value="1"/>
</dbReference>
<dbReference type="AlphaFoldDB" id="A0A6A5S950"/>
<dbReference type="InterPro" id="IPR000415">
    <property type="entry name" value="Nitroreductase-like"/>
</dbReference>
<keyword evidence="5" id="KW-0560">Oxidoreductase</keyword>
<keyword evidence="4" id="KW-0288">FMN</keyword>
<evidence type="ECO:0000259" key="6">
    <source>
        <dbReference type="Pfam" id="PF00881"/>
    </source>
</evidence>
<dbReference type="Proteomes" id="UP000800082">
    <property type="component" value="Unassembled WGS sequence"/>
</dbReference>
<dbReference type="Gene3D" id="3.40.109.10">
    <property type="entry name" value="NADH Oxidase"/>
    <property type="match status" value="1"/>
</dbReference>
<evidence type="ECO:0000313" key="7">
    <source>
        <dbReference type="EMBL" id="KAF1933997.1"/>
    </source>
</evidence>
<dbReference type="InterPro" id="IPR029479">
    <property type="entry name" value="Nitroreductase"/>
</dbReference>
<comment type="cofactor">
    <cofactor evidence="1">
        <name>FMN</name>
        <dbReference type="ChEBI" id="CHEBI:58210"/>
    </cofactor>
</comment>
<dbReference type="Pfam" id="PF00881">
    <property type="entry name" value="Nitroreductase"/>
    <property type="match status" value="1"/>
</dbReference>
<evidence type="ECO:0000256" key="3">
    <source>
        <dbReference type="ARBA" id="ARBA00022630"/>
    </source>
</evidence>
<dbReference type="SUPFAM" id="SSF55469">
    <property type="entry name" value="FMN-dependent nitroreductase-like"/>
    <property type="match status" value="1"/>
</dbReference>
<gene>
    <name evidence="7" type="ORF">M421DRAFT_415050</name>
</gene>
<evidence type="ECO:0000256" key="5">
    <source>
        <dbReference type="ARBA" id="ARBA00023002"/>
    </source>
</evidence>
<accession>A0A6A5S950</accession>
<comment type="similarity">
    <text evidence="2">Belongs to the nitroreductase family.</text>
</comment>
<sequence>MSDSTRRTSSTIRSSSQGDCRYSAALTSTSKPGADTTLTSLMRTRHSARAFLPTPVPHSLLQEVLQLAQQTASNSNCQPWHVKILTGGALQRLSSALLDAVKAGVEPTTEPIPEPYDHYRSESGHLLYGPDGYDIAREDKGAAETALLRNYAFFNAPVGLFFCMDKSLADVDLMCVGMYMQSLSLLLAERGVACCWQVSVAGYPNVVRTELKIGDEMLILSGGAMGYEDLGARPNGFRTARDAWREHVSFFE</sequence>
<dbReference type="PANTHER" id="PTHR43673:SF2">
    <property type="entry name" value="NITROREDUCTASE"/>
    <property type="match status" value="1"/>
</dbReference>
<organism evidence="7 8">
    <name type="scientific">Didymella exigua CBS 183.55</name>
    <dbReference type="NCBI Taxonomy" id="1150837"/>
    <lineage>
        <taxon>Eukaryota</taxon>
        <taxon>Fungi</taxon>
        <taxon>Dikarya</taxon>
        <taxon>Ascomycota</taxon>
        <taxon>Pezizomycotina</taxon>
        <taxon>Dothideomycetes</taxon>
        <taxon>Pleosporomycetidae</taxon>
        <taxon>Pleosporales</taxon>
        <taxon>Pleosporineae</taxon>
        <taxon>Didymellaceae</taxon>
        <taxon>Didymella</taxon>
    </lineage>
</organism>
<reference evidence="7" key="1">
    <citation type="journal article" date="2020" name="Stud. Mycol.">
        <title>101 Dothideomycetes genomes: a test case for predicting lifestyles and emergence of pathogens.</title>
        <authorList>
            <person name="Haridas S."/>
            <person name="Albert R."/>
            <person name="Binder M."/>
            <person name="Bloem J."/>
            <person name="Labutti K."/>
            <person name="Salamov A."/>
            <person name="Andreopoulos B."/>
            <person name="Baker S."/>
            <person name="Barry K."/>
            <person name="Bills G."/>
            <person name="Bluhm B."/>
            <person name="Cannon C."/>
            <person name="Castanera R."/>
            <person name="Culley D."/>
            <person name="Daum C."/>
            <person name="Ezra D."/>
            <person name="Gonzalez J."/>
            <person name="Henrissat B."/>
            <person name="Kuo A."/>
            <person name="Liang C."/>
            <person name="Lipzen A."/>
            <person name="Lutzoni F."/>
            <person name="Magnuson J."/>
            <person name="Mondo S."/>
            <person name="Nolan M."/>
            <person name="Ohm R."/>
            <person name="Pangilinan J."/>
            <person name="Park H.-J."/>
            <person name="Ramirez L."/>
            <person name="Alfaro M."/>
            <person name="Sun H."/>
            <person name="Tritt A."/>
            <person name="Yoshinaga Y."/>
            <person name="Zwiers L.-H."/>
            <person name="Turgeon B."/>
            <person name="Goodwin S."/>
            <person name="Spatafora J."/>
            <person name="Crous P."/>
            <person name="Grigoriev I."/>
        </authorList>
    </citation>
    <scope>NUCLEOTIDE SEQUENCE</scope>
    <source>
        <strain evidence="7">CBS 183.55</strain>
    </source>
</reference>
<protein>
    <submittedName>
        <fullName evidence="7">Oxidoreductase</fullName>
    </submittedName>
</protein>